<keyword evidence="6" id="KW-1185">Reference proteome</keyword>
<keyword evidence="1" id="KW-0479">Metal-binding</keyword>
<evidence type="ECO:0000256" key="2">
    <source>
        <dbReference type="ARBA" id="ARBA00022771"/>
    </source>
</evidence>
<evidence type="ECO:0000259" key="4">
    <source>
        <dbReference type="Pfam" id="PF01753"/>
    </source>
</evidence>
<name>A0AAJ0GAL3_9PEZI</name>
<dbReference type="AlphaFoldDB" id="A0AAJ0GAL3"/>
<proteinExistence type="predicted"/>
<evidence type="ECO:0000256" key="3">
    <source>
        <dbReference type="ARBA" id="ARBA00022833"/>
    </source>
</evidence>
<dbReference type="Proteomes" id="UP001271007">
    <property type="component" value="Unassembled WGS sequence"/>
</dbReference>
<evidence type="ECO:0000256" key="1">
    <source>
        <dbReference type="ARBA" id="ARBA00022723"/>
    </source>
</evidence>
<dbReference type="GO" id="GO:0008270">
    <property type="term" value="F:zinc ion binding"/>
    <property type="evidence" value="ECO:0007669"/>
    <property type="project" value="UniProtKB-KW"/>
</dbReference>
<organism evidence="5 6">
    <name type="scientific">Extremus antarcticus</name>
    <dbReference type="NCBI Taxonomy" id="702011"/>
    <lineage>
        <taxon>Eukaryota</taxon>
        <taxon>Fungi</taxon>
        <taxon>Dikarya</taxon>
        <taxon>Ascomycota</taxon>
        <taxon>Pezizomycotina</taxon>
        <taxon>Dothideomycetes</taxon>
        <taxon>Dothideomycetidae</taxon>
        <taxon>Mycosphaerellales</taxon>
        <taxon>Extremaceae</taxon>
        <taxon>Extremus</taxon>
    </lineage>
</organism>
<feature type="domain" description="MYND-type" evidence="4">
    <location>
        <begin position="9"/>
        <end position="55"/>
    </location>
</feature>
<dbReference type="Pfam" id="PF01753">
    <property type="entry name" value="zf-MYND"/>
    <property type="match status" value="1"/>
</dbReference>
<protein>
    <recommendedName>
        <fullName evidence="4">MYND-type domain-containing protein</fullName>
    </recommendedName>
</protein>
<dbReference type="EMBL" id="JAWDJX010000031">
    <property type="protein sequence ID" value="KAK3050606.1"/>
    <property type="molecule type" value="Genomic_DNA"/>
</dbReference>
<dbReference type="SUPFAM" id="SSF144232">
    <property type="entry name" value="HIT/MYND zinc finger-like"/>
    <property type="match status" value="1"/>
</dbReference>
<accession>A0AAJ0GAL3</accession>
<dbReference type="Gene3D" id="6.10.140.2220">
    <property type="match status" value="1"/>
</dbReference>
<sequence length="385" mass="43023">MATPVYTRCKTCATATTKRCHGCSKGVDSAGLPAITYYCGRDCQRIHFKTHKKQCWGANARRQLYRGGQFLQDVYFAFREAAFNLLVYRVKSEKGMLHIYEPPVFTTGPAFFAFPDHLVSDSKDKKAILSYCNCTFASAVMGEMVQKAFRGIANHNAIHEIQFAPKDGIGRIVCHEGNEINSKDYAHEVFRVVLKDAEYILDLAGAQYAQHRAIVPLPQYLSSYYRPFPPPTVSKLGHKGGWLREIVDGDVRGIAATCDPCTFPVYYDMVKLMRLTVDDWERKQKTTLAKVLNEKQGIFEARTGEVLAALTTNIRAFAATWKVPEGPTFESVAVPLKEGSRGGRMTVKTKGYVGPEKFFEKYCADVEYGTTEQPTEQDVVAEAAG</sequence>
<gene>
    <name evidence="5" type="ORF">LTR09_008246</name>
</gene>
<evidence type="ECO:0000313" key="6">
    <source>
        <dbReference type="Proteomes" id="UP001271007"/>
    </source>
</evidence>
<keyword evidence="2" id="KW-0863">Zinc-finger</keyword>
<reference evidence="5" key="1">
    <citation type="submission" date="2023-04" db="EMBL/GenBank/DDBJ databases">
        <title>Black Yeasts Isolated from many extreme environments.</title>
        <authorList>
            <person name="Coleine C."/>
            <person name="Stajich J.E."/>
            <person name="Selbmann L."/>
        </authorList>
    </citation>
    <scope>NUCLEOTIDE SEQUENCE</scope>
    <source>
        <strain evidence="5">CCFEE 5312</strain>
    </source>
</reference>
<evidence type="ECO:0000313" key="5">
    <source>
        <dbReference type="EMBL" id="KAK3050606.1"/>
    </source>
</evidence>
<keyword evidence="3" id="KW-0862">Zinc</keyword>
<dbReference type="InterPro" id="IPR002893">
    <property type="entry name" value="Znf_MYND"/>
</dbReference>
<comment type="caution">
    <text evidence="5">The sequence shown here is derived from an EMBL/GenBank/DDBJ whole genome shotgun (WGS) entry which is preliminary data.</text>
</comment>